<organism evidence="28 29">
    <name type="scientific">Janthinobacterium agaricidamnosum NBRC 102515 = DSM 9628</name>
    <dbReference type="NCBI Taxonomy" id="1349767"/>
    <lineage>
        <taxon>Bacteria</taxon>
        <taxon>Pseudomonadati</taxon>
        <taxon>Pseudomonadota</taxon>
        <taxon>Betaproteobacteria</taxon>
        <taxon>Burkholderiales</taxon>
        <taxon>Oxalobacteraceae</taxon>
        <taxon>Janthinobacterium</taxon>
    </lineage>
</organism>
<dbReference type="CDD" id="cd17546">
    <property type="entry name" value="REC_hyHK_CKI1_RcsC-like"/>
    <property type="match status" value="1"/>
</dbReference>
<dbReference type="KEGG" id="jag:GJA_1879"/>
<dbReference type="PATRIC" id="fig|1349767.4.peg.3649"/>
<dbReference type="FunFam" id="3.30.565.10:FF:000010">
    <property type="entry name" value="Sensor histidine kinase RcsC"/>
    <property type="match status" value="1"/>
</dbReference>
<feature type="transmembrane region" description="Helical" evidence="22">
    <location>
        <begin position="393"/>
        <end position="413"/>
    </location>
</feature>
<evidence type="ECO:0000313" key="29">
    <source>
        <dbReference type="Proteomes" id="UP000027604"/>
    </source>
</evidence>
<keyword evidence="12 22" id="KW-1133">Transmembrane helix</keyword>
<dbReference type="InterPro" id="IPR036097">
    <property type="entry name" value="HisK_dim/P_sf"/>
</dbReference>
<dbReference type="Pfam" id="PF08448">
    <property type="entry name" value="PAS_4"/>
    <property type="match status" value="1"/>
</dbReference>
<dbReference type="Gene3D" id="3.40.50.2300">
    <property type="match status" value="1"/>
</dbReference>
<evidence type="ECO:0000256" key="4">
    <source>
        <dbReference type="ARBA" id="ARBA00022475"/>
    </source>
</evidence>
<dbReference type="InterPro" id="IPR011006">
    <property type="entry name" value="CheY-like_superfamily"/>
</dbReference>
<keyword evidence="29" id="KW-1185">Reference proteome</keyword>
<dbReference type="Gene3D" id="3.30.450.20">
    <property type="entry name" value="PAS domain"/>
    <property type="match status" value="1"/>
</dbReference>
<dbReference type="NCBIfam" id="TIGR00229">
    <property type="entry name" value="sensory_box"/>
    <property type="match status" value="1"/>
</dbReference>
<feature type="domain" description="PAS" evidence="25">
    <location>
        <begin position="369"/>
        <end position="439"/>
    </location>
</feature>
<feature type="domain" description="CHASE" evidence="26">
    <location>
        <begin position="77"/>
        <end position="249"/>
    </location>
</feature>
<dbReference type="SMART" id="SM00387">
    <property type="entry name" value="HATPase_c"/>
    <property type="match status" value="1"/>
</dbReference>
<dbReference type="SUPFAM" id="SSF55785">
    <property type="entry name" value="PYP-like sensor domain (PAS domain)"/>
    <property type="match status" value="1"/>
</dbReference>
<evidence type="ECO:0000256" key="12">
    <source>
        <dbReference type="ARBA" id="ARBA00022989"/>
    </source>
</evidence>
<dbReference type="InterPro" id="IPR004358">
    <property type="entry name" value="Sig_transdc_His_kin-like_C"/>
</dbReference>
<dbReference type="SMART" id="SM01079">
    <property type="entry name" value="CHASE"/>
    <property type="match status" value="1"/>
</dbReference>
<evidence type="ECO:0000256" key="21">
    <source>
        <dbReference type="PROSITE-ProRule" id="PRU00169"/>
    </source>
</evidence>
<comment type="catalytic activity">
    <reaction evidence="1">
        <text>ATP + protein L-histidine = ADP + protein N-phospho-L-histidine.</text>
        <dbReference type="EC" id="2.7.13.3"/>
    </reaction>
</comment>
<dbReference type="PROSITE" id="PS50112">
    <property type="entry name" value="PAS"/>
    <property type="match status" value="1"/>
</dbReference>
<dbReference type="PROSITE" id="PS50110">
    <property type="entry name" value="RESPONSE_REGULATORY"/>
    <property type="match status" value="1"/>
</dbReference>
<dbReference type="GO" id="GO:0005886">
    <property type="term" value="C:plasma membrane"/>
    <property type="evidence" value="ECO:0007669"/>
    <property type="project" value="UniProtKB-SubCell"/>
</dbReference>
<evidence type="ECO:0000256" key="9">
    <source>
        <dbReference type="ARBA" id="ARBA00022741"/>
    </source>
</evidence>
<dbReference type="SUPFAM" id="SSF52172">
    <property type="entry name" value="CheY-like"/>
    <property type="match status" value="1"/>
</dbReference>
<dbReference type="EC" id="2.7.13.3" evidence="3"/>
<evidence type="ECO:0000256" key="10">
    <source>
        <dbReference type="ARBA" id="ARBA00022777"/>
    </source>
</evidence>
<keyword evidence="9" id="KW-0547">Nucleotide-binding</keyword>
<reference evidence="28 29" key="1">
    <citation type="journal article" date="2015" name="Genome Announc.">
        <title>Genome Sequence of Mushroom Soft-Rot Pathogen Janthinobacterium agaricidamnosum.</title>
        <authorList>
            <person name="Graupner K."/>
            <person name="Lackner G."/>
            <person name="Hertweck C."/>
        </authorList>
    </citation>
    <scope>NUCLEOTIDE SEQUENCE [LARGE SCALE GENOMIC DNA]</scope>
    <source>
        <strain evidence="29">NBRC 102515 / DSM 9628</strain>
    </source>
</reference>
<feature type="modified residue" description="Phosphohistidine" evidence="20">
    <location>
        <position position="962"/>
    </location>
</feature>
<dbReference type="Gene3D" id="3.30.450.350">
    <property type="entry name" value="CHASE domain"/>
    <property type="match status" value="1"/>
</dbReference>
<evidence type="ECO:0000256" key="1">
    <source>
        <dbReference type="ARBA" id="ARBA00000085"/>
    </source>
</evidence>
<dbReference type="PROSITE" id="PS50109">
    <property type="entry name" value="HIS_KIN"/>
    <property type="match status" value="1"/>
</dbReference>
<dbReference type="RefSeq" id="WP_051780520.1">
    <property type="nucleotide sequence ID" value="NZ_BCTH01000004.1"/>
</dbReference>
<evidence type="ECO:0000256" key="15">
    <source>
        <dbReference type="ARBA" id="ARBA00023136"/>
    </source>
</evidence>
<dbReference type="InterPro" id="IPR003661">
    <property type="entry name" value="HisK_dim/P_dom"/>
</dbReference>
<dbReference type="Pfam" id="PF00072">
    <property type="entry name" value="Response_reg"/>
    <property type="match status" value="1"/>
</dbReference>
<comment type="subunit">
    <text evidence="17">At low DSF concentrations, interacts with RpfF.</text>
</comment>
<proteinExistence type="predicted"/>
<dbReference type="EMBL" id="HG322949">
    <property type="protein sequence ID" value="CDG82515.1"/>
    <property type="molecule type" value="Genomic_DNA"/>
</dbReference>
<evidence type="ECO:0000313" key="28">
    <source>
        <dbReference type="EMBL" id="CDG82515.1"/>
    </source>
</evidence>
<dbReference type="InterPro" id="IPR042240">
    <property type="entry name" value="CHASE_sf"/>
</dbReference>
<keyword evidence="13" id="KW-0902">Two-component regulatory system</keyword>
<evidence type="ECO:0000256" key="7">
    <source>
        <dbReference type="ARBA" id="ARBA00022692"/>
    </source>
</evidence>
<evidence type="ECO:0000256" key="14">
    <source>
        <dbReference type="ARBA" id="ARBA00023026"/>
    </source>
</evidence>
<dbReference type="InterPro" id="IPR036890">
    <property type="entry name" value="HATPase_C_sf"/>
</dbReference>
<dbReference type="InterPro" id="IPR008207">
    <property type="entry name" value="Sig_transdc_His_kin_Hpt_dom"/>
</dbReference>
<dbReference type="PANTHER" id="PTHR45339:SF1">
    <property type="entry name" value="HYBRID SIGNAL TRANSDUCTION HISTIDINE KINASE J"/>
    <property type="match status" value="1"/>
</dbReference>
<dbReference type="Pfam" id="PF02518">
    <property type="entry name" value="HATPase_c"/>
    <property type="match status" value="1"/>
</dbReference>
<keyword evidence="10" id="KW-0418">Kinase</keyword>
<dbReference type="SMART" id="SM00448">
    <property type="entry name" value="REC"/>
    <property type="match status" value="1"/>
</dbReference>
<dbReference type="OrthoDB" id="5290456at2"/>
<evidence type="ECO:0000256" key="8">
    <source>
        <dbReference type="ARBA" id="ARBA00022729"/>
    </source>
</evidence>
<evidence type="ECO:0000256" key="2">
    <source>
        <dbReference type="ARBA" id="ARBA00004651"/>
    </source>
</evidence>
<evidence type="ECO:0000256" key="16">
    <source>
        <dbReference type="ARBA" id="ARBA00058004"/>
    </source>
</evidence>
<dbReference type="Pfam" id="PF00512">
    <property type="entry name" value="HisKA"/>
    <property type="match status" value="1"/>
</dbReference>
<evidence type="ECO:0000259" key="24">
    <source>
        <dbReference type="PROSITE" id="PS50110"/>
    </source>
</evidence>
<dbReference type="InterPro" id="IPR005467">
    <property type="entry name" value="His_kinase_dom"/>
</dbReference>
<dbReference type="Pfam" id="PF01627">
    <property type="entry name" value="Hpt"/>
    <property type="match status" value="1"/>
</dbReference>
<dbReference type="SUPFAM" id="SSF47226">
    <property type="entry name" value="Histidine-containing phosphotransfer domain, HPT domain"/>
    <property type="match status" value="1"/>
</dbReference>
<feature type="domain" description="Response regulatory" evidence="24">
    <location>
        <begin position="749"/>
        <end position="865"/>
    </location>
</feature>
<feature type="domain" description="Histidine kinase" evidence="23">
    <location>
        <begin position="504"/>
        <end position="725"/>
    </location>
</feature>
<evidence type="ECO:0000256" key="3">
    <source>
        <dbReference type="ARBA" id="ARBA00012438"/>
    </source>
</evidence>
<dbReference type="SMART" id="SM00091">
    <property type="entry name" value="PAS"/>
    <property type="match status" value="1"/>
</dbReference>
<name>W0V4K9_9BURK</name>
<feature type="transmembrane region" description="Helical" evidence="22">
    <location>
        <begin position="336"/>
        <end position="360"/>
    </location>
</feature>
<evidence type="ECO:0000259" key="25">
    <source>
        <dbReference type="PROSITE" id="PS50112"/>
    </source>
</evidence>
<keyword evidence="8" id="KW-0732">Signal</keyword>
<keyword evidence="11" id="KW-0067">ATP-binding</keyword>
<evidence type="ECO:0000256" key="18">
    <source>
        <dbReference type="ARBA" id="ARBA00068150"/>
    </source>
</evidence>
<dbReference type="InterPro" id="IPR006189">
    <property type="entry name" value="CHASE_dom"/>
</dbReference>
<evidence type="ECO:0000256" key="20">
    <source>
        <dbReference type="PROSITE-ProRule" id="PRU00110"/>
    </source>
</evidence>
<dbReference type="Gene3D" id="1.10.287.130">
    <property type="match status" value="1"/>
</dbReference>
<dbReference type="SUPFAM" id="SSF55874">
    <property type="entry name" value="ATPase domain of HSP90 chaperone/DNA topoisomerase II/histidine kinase"/>
    <property type="match status" value="1"/>
</dbReference>
<dbReference type="PROSITE" id="PS50839">
    <property type="entry name" value="CHASE"/>
    <property type="match status" value="1"/>
</dbReference>
<evidence type="ECO:0000256" key="22">
    <source>
        <dbReference type="SAM" id="Phobius"/>
    </source>
</evidence>
<dbReference type="PROSITE" id="PS50894">
    <property type="entry name" value="HPT"/>
    <property type="match status" value="1"/>
</dbReference>
<dbReference type="GO" id="GO:0000155">
    <property type="term" value="F:phosphorelay sensor kinase activity"/>
    <property type="evidence" value="ECO:0007669"/>
    <property type="project" value="InterPro"/>
</dbReference>
<dbReference type="CDD" id="cd00082">
    <property type="entry name" value="HisKA"/>
    <property type="match status" value="1"/>
</dbReference>
<dbReference type="HOGENOM" id="CLU_011234_0_0_4"/>
<keyword evidence="7 22" id="KW-0812">Transmembrane</keyword>
<comment type="function">
    <text evidence="16">Member of the two-component regulatory system BvgS/BvgA. Phosphorylates BvgA via a four-step phosphorelay in response to environmental signals.</text>
</comment>
<evidence type="ECO:0000256" key="6">
    <source>
        <dbReference type="ARBA" id="ARBA00022679"/>
    </source>
</evidence>
<dbReference type="SUPFAM" id="SSF47384">
    <property type="entry name" value="Homodimeric domain of signal transducing histidine kinase"/>
    <property type="match status" value="1"/>
</dbReference>
<evidence type="ECO:0000256" key="13">
    <source>
        <dbReference type="ARBA" id="ARBA00023012"/>
    </source>
</evidence>
<dbReference type="InterPro" id="IPR035965">
    <property type="entry name" value="PAS-like_dom_sf"/>
</dbReference>
<dbReference type="InterPro" id="IPR003594">
    <property type="entry name" value="HATPase_dom"/>
</dbReference>
<dbReference type="InterPro" id="IPR013656">
    <property type="entry name" value="PAS_4"/>
</dbReference>
<evidence type="ECO:0000259" key="27">
    <source>
        <dbReference type="PROSITE" id="PS50894"/>
    </source>
</evidence>
<dbReference type="CDD" id="cd16922">
    <property type="entry name" value="HATPase_EvgS-ArcB-TorS-like"/>
    <property type="match status" value="1"/>
</dbReference>
<protein>
    <recommendedName>
        <fullName evidence="18">Sensory/regulatory protein RpfC</fullName>
        <ecNumber evidence="3">2.7.13.3</ecNumber>
    </recommendedName>
    <alternativeName>
        <fullName evidence="19">Virulence sensor protein BvgS</fullName>
    </alternativeName>
</protein>
<accession>W0V4K9</accession>
<keyword evidence="4" id="KW-1003">Cell membrane</keyword>
<dbReference type="Gene3D" id="1.20.120.160">
    <property type="entry name" value="HPT domain"/>
    <property type="match status" value="1"/>
</dbReference>
<dbReference type="STRING" id="1349767.GJA_1879"/>
<gene>
    <name evidence="28" type="ORF">GJA_1879</name>
</gene>
<dbReference type="InterPro" id="IPR001789">
    <property type="entry name" value="Sig_transdc_resp-reg_receiver"/>
</dbReference>
<dbReference type="FunFam" id="1.10.287.130:FF:000002">
    <property type="entry name" value="Two-component osmosensing histidine kinase"/>
    <property type="match status" value="1"/>
</dbReference>
<dbReference type="Pfam" id="PF03924">
    <property type="entry name" value="CHASE"/>
    <property type="match status" value="1"/>
</dbReference>
<dbReference type="AlphaFoldDB" id="W0V4K9"/>
<keyword evidence="15 22" id="KW-0472">Membrane</keyword>
<dbReference type="InterPro" id="IPR000014">
    <property type="entry name" value="PAS"/>
</dbReference>
<dbReference type="InterPro" id="IPR036641">
    <property type="entry name" value="HPT_dom_sf"/>
</dbReference>
<keyword evidence="5 21" id="KW-0597">Phosphoprotein</keyword>
<dbReference type="PRINTS" id="PR00344">
    <property type="entry name" value="BCTRLSENSOR"/>
</dbReference>
<evidence type="ECO:0000259" key="26">
    <source>
        <dbReference type="PROSITE" id="PS50839"/>
    </source>
</evidence>
<dbReference type="SMART" id="SM00388">
    <property type="entry name" value="HisKA"/>
    <property type="match status" value="1"/>
</dbReference>
<keyword evidence="6" id="KW-0808">Transferase</keyword>
<evidence type="ECO:0000256" key="17">
    <source>
        <dbReference type="ARBA" id="ARBA00064003"/>
    </source>
</evidence>
<dbReference type="Proteomes" id="UP000027604">
    <property type="component" value="Chromosome I"/>
</dbReference>
<comment type="subcellular location">
    <subcellularLocation>
        <location evidence="2">Cell membrane</location>
        <topology evidence="2">Multi-pass membrane protein</topology>
    </subcellularLocation>
</comment>
<dbReference type="Gene3D" id="3.30.565.10">
    <property type="entry name" value="Histidine kinase-like ATPase, C-terminal domain"/>
    <property type="match status" value="1"/>
</dbReference>
<feature type="domain" description="HPt" evidence="27">
    <location>
        <begin position="923"/>
        <end position="1016"/>
    </location>
</feature>
<feature type="modified residue" description="4-aspartylphosphate" evidence="21">
    <location>
        <position position="798"/>
    </location>
</feature>
<evidence type="ECO:0000256" key="11">
    <source>
        <dbReference type="ARBA" id="ARBA00022840"/>
    </source>
</evidence>
<evidence type="ECO:0000256" key="5">
    <source>
        <dbReference type="ARBA" id="ARBA00022553"/>
    </source>
</evidence>
<dbReference type="PANTHER" id="PTHR45339">
    <property type="entry name" value="HYBRID SIGNAL TRANSDUCTION HISTIDINE KINASE J"/>
    <property type="match status" value="1"/>
</dbReference>
<evidence type="ECO:0000256" key="19">
    <source>
        <dbReference type="ARBA" id="ARBA00070152"/>
    </source>
</evidence>
<dbReference type="eggNOG" id="COG2205">
    <property type="taxonomic scope" value="Bacteria"/>
</dbReference>
<sequence>MHTLVKGWTVSKTKIWGAGLVLALAAGGGLSVAVSRAVEDDARLRFDAQTHNIQHSLSTRVNSYANLLRGVAAAFNAADGLTRRQFHDYAAGLELAEHYPAIEALSYMQIVTDAQRDTFEASVRNDRSLQPGGYPDFTIKPPGRRPQYGVLTYIEPMDAAADRFGIDLYANPLVTGTLAHMRDSGKPGSSGQVIMVPWPRSHVGMALRLAVYRKGAPLPDLAARRAAYIGSVGVGFSVPKLAQGALEQLPMPRVNLLLYAAAPGAPLAASGGGLAIEPGDRLLFNDSKLRARAEPTSRGRGGEYFDALLPVDFNGSMWKAHFVMRKADLYTGYDLVFPWLALFGGMAGTLLVYACFFTLYASRRNAMKQRTLLDTVLDNIDANVYMKDGQRRYIYVNARMAAVMGLPVSGIIGKLDRELMSPQQADAAWRLDKRVLDECSKHTGEEQYIDPAGQVHYLWTVKVPLADEYQVAGVIGLSTDVTELHALKEQADAASRAKSDFLSNMSHEIRTPLNSIIGMAHLALKSVSDPRQRDYLQKVYHSGQHLLGLINDILDFSKIEAGMLELEVLDFRLDSLLANISGQLGQGASLKGLALVFQIGPGLSQQMRGDPLRLEQVLLNLTSNAIKFSDNGQIVIRARLLEERAGHSVVRFEVQDFGIGMTEQEVSQLFRSFHQADPSTTRKYGGSGLGLAISKQLAELMGGKVGVDSRPGAGSTFWFTAQLQKCLEAPVENDDALQSGVLDAIRGAAILLVEDNIFSQQVGQELLEDAGATVCVANNGREALDLLFKERFDCVLMDVQMPVMDGFETTRLIRAEPRLKDVLVIAMTANAGSEDRVRCLDAGMDEFVTKPIAPHLLFAVLAKWFRRRGGIQPRPHAGKGGLPAAPASAPVLASAPAAAVAPRPAGDPGVFDLDALGLTFSNDPVKMRKYALLFLDAARDSMEEMTLAMARDDLLQLAELGHRTKSSAKAVGATGFAALCQALETLRHGGDREQAAEMLARMQPALQRLSEHIALEFGEQFPDSALQGR</sequence>
<evidence type="ECO:0000259" key="23">
    <source>
        <dbReference type="PROSITE" id="PS50109"/>
    </source>
</evidence>
<dbReference type="GO" id="GO:0005524">
    <property type="term" value="F:ATP binding"/>
    <property type="evidence" value="ECO:0007669"/>
    <property type="project" value="UniProtKB-KW"/>
</dbReference>
<keyword evidence="14" id="KW-0843">Virulence</keyword>